<dbReference type="PANTHER" id="PTHR45625:SF3">
    <property type="entry name" value="PEPTIDYL-PROLYL CIS-TRANS ISOMERASE B-RELATED"/>
    <property type="match status" value="1"/>
</dbReference>
<dbReference type="PRINTS" id="PR00153">
    <property type="entry name" value="CSAPPISMRASE"/>
</dbReference>
<comment type="catalytic activity">
    <reaction evidence="2">
        <text>[protein]-peptidylproline (omega=180) = [protein]-peptidylproline (omega=0)</text>
        <dbReference type="Rhea" id="RHEA:16237"/>
        <dbReference type="Rhea" id="RHEA-COMP:10747"/>
        <dbReference type="Rhea" id="RHEA-COMP:10748"/>
        <dbReference type="ChEBI" id="CHEBI:83833"/>
        <dbReference type="ChEBI" id="CHEBI:83834"/>
        <dbReference type="EC" id="5.2.1.8"/>
    </reaction>
</comment>
<dbReference type="InterPro" id="IPR029000">
    <property type="entry name" value="Cyclophilin-like_dom_sf"/>
</dbReference>
<keyword evidence="2 4" id="KW-0413">Isomerase</keyword>
<reference evidence="5" key="1">
    <citation type="journal article" date="2019" name="Int. J. Syst. Evol. Microbiol.">
        <title>The Global Catalogue of Microorganisms (GCM) 10K type strain sequencing project: providing services to taxonomists for standard genome sequencing and annotation.</title>
        <authorList>
            <consortium name="The Broad Institute Genomics Platform"/>
            <consortium name="The Broad Institute Genome Sequencing Center for Infectious Disease"/>
            <person name="Wu L."/>
            <person name="Ma J."/>
        </authorList>
    </citation>
    <scope>NUCLEOTIDE SEQUENCE [LARGE SCALE GENOMIC DNA]</scope>
    <source>
        <strain evidence="5">SYNS20</strain>
    </source>
</reference>
<feature type="domain" description="PPIase cyclophilin-type" evidence="3">
    <location>
        <begin position="75"/>
        <end position="221"/>
    </location>
</feature>
<dbReference type="InterPro" id="IPR044666">
    <property type="entry name" value="Cyclophilin_A-like"/>
</dbReference>
<dbReference type="Pfam" id="PF00160">
    <property type="entry name" value="Pro_isomerase"/>
    <property type="match status" value="1"/>
</dbReference>
<comment type="similarity">
    <text evidence="2">Belongs to the cyclophilin-type PPIase family.</text>
</comment>
<keyword evidence="5" id="KW-1185">Reference proteome</keyword>
<sequence length="224" mass="22573">MTSIALRCAAGAALATALIYGPAAPSSAAPAPAAAPAECLYNPAQHTGAPKDLGTPSAKPAHAGPVKATLKTNRGDINLDLDGEKAPCAVNSFTFLAQKNFFDKTDCHRLANGPGMKMLQCGDPTGTGSGGPGYEFANENTGGATYPKGTVAMANEGPDTNGSQFFLVYGDSQLPPDYTPFGKITSGIDLLEAVGEAGDDGSSSAGGGKPRMNVGIEDVVIAQP</sequence>
<proteinExistence type="inferred from homology"/>
<keyword evidence="2" id="KW-0697">Rotamase</keyword>
<evidence type="ECO:0000313" key="4">
    <source>
        <dbReference type="EMBL" id="MFC7304226.1"/>
    </source>
</evidence>
<gene>
    <name evidence="4" type="ORF">ACFQVC_08380</name>
</gene>
<dbReference type="InterPro" id="IPR002130">
    <property type="entry name" value="Cyclophilin-type_PPIase_dom"/>
</dbReference>
<comment type="function">
    <text evidence="1 2">PPIases accelerate the folding of proteins. It catalyzes the cis-trans isomerization of proline imidic peptide bonds in oligopeptides.</text>
</comment>
<organism evidence="4 5">
    <name type="scientific">Streptomyces monticola</name>
    <dbReference type="NCBI Taxonomy" id="2666263"/>
    <lineage>
        <taxon>Bacteria</taxon>
        <taxon>Bacillati</taxon>
        <taxon>Actinomycetota</taxon>
        <taxon>Actinomycetes</taxon>
        <taxon>Kitasatosporales</taxon>
        <taxon>Streptomycetaceae</taxon>
        <taxon>Streptomyces</taxon>
    </lineage>
</organism>
<comment type="caution">
    <text evidence="4">The sequence shown here is derived from an EMBL/GenBank/DDBJ whole genome shotgun (WGS) entry which is preliminary data.</text>
</comment>
<dbReference type="Proteomes" id="UP001596523">
    <property type="component" value="Unassembled WGS sequence"/>
</dbReference>
<dbReference type="RefSeq" id="WP_381828214.1">
    <property type="nucleotide sequence ID" value="NZ_JBHTCF010000002.1"/>
</dbReference>
<name>A0ABW2JDZ0_9ACTN</name>
<dbReference type="PROSITE" id="PS50072">
    <property type="entry name" value="CSA_PPIASE_2"/>
    <property type="match status" value="1"/>
</dbReference>
<dbReference type="EMBL" id="JBHTCF010000002">
    <property type="protein sequence ID" value="MFC7304226.1"/>
    <property type="molecule type" value="Genomic_DNA"/>
</dbReference>
<evidence type="ECO:0000256" key="2">
    <source>
        <dbReference type="RuleBase" id="RU363019"/>
    </source>
</evidence>
<dbReference type="EC" id="5.2.1.8" evidence="2"/>
<evidence type="ECO:0000256" key="1">
    <source>
        <dbReference type="ARBA" id="ARBA00002388"/>
    </source>
</evidence>
<dbReference type="GO" id="GO:0003755">
    <property type="term" value="F:peptidyl-prolyl cis-trans isomerase activity"/>
    <property type="evidence" value="ECO:0007669"/>
    <property type="project" value="UniProtKB-EC"/>
</dbReference>
<protein>
    <recommendedName>
        <fullName evidence="2">Peptidyl-prolyl cis-trans isomerase</fullName>
        <shortName evidence="2">PPIase</shortName>
        <ecNumber evidence="2">5.2.1.8</ecNumber>
    </recommendedName>
</protein>
<keyword evidence="2" id="KW-0732">Signal</keyword>
<dbReference type="CDD" id="cd00317">
    <property type="entry name" value="cyclophilin"/>
    <property type="match status" value="1"/>
</dbReference>
<accession>A0ABW2JDZ0</accession>
<dbReference type="SUPFAM" id="SSF50891">
    <property type="entry name" value="Cyclophilin-like"/>
    <property type="match status" value="1"/>
</dbReference>
<feature type="signal peptide" evidence="2">
    <location>
        <begin position="1"/>
        <end position="28"/>
    </location>
</feature>
<dbReference type="Gene3D" id="2.40.100.10">
    <property type="entry name" value="Cyclophilin-like"/>
    <property type="match status" value="1"/>
</dbReference>
<evidence type="ECO:0000313" key="5">
    <source>
        <dbReference type="Proteomes" id="UP001596523"/>
    </source>
</evidence>
<evidence type="ECO:0000259" key="3">
    <source>
        <dbReference type="PROSITE" id="PS50072"/>
    </source>
</evidence>
<feature type="chain" id="PRO_5044975490" description="Peptidyl-prolyl cis-trans isomerase" evidence="2">
    <location>
        <begin position="29"/>
        <end position="224"/>
    </location>
</feature>
<dbReference type="PANTHER" id="PTHR45625">
    <property type="entry name" value="PEPTIDYL-PROLYL CIS-TRANS ISOMERASE-RELATED"/>
    <property type="match status" value="1"/>
</dbReference>